<dbReference type="InterPro" id="IPR036291">
    <property type="entry name" value="NAD(P)-bd_dom_sf"/>
</dbReference>
<reference evidence="2 3" key="1">
    <citation type="submission" date="2014-04" db="EMBL/GenBank/DDBJ databases">
        <authorList>
            <consortium name="DOE Joint Genome Institute"/>
            <person name="Kuo A."/>
            <person name="Tarkka M."/>
            <person name="Buscot F."/>
            <person name="Kohler A."/>
            <person name="Nagy L.G."/>
            <person name="Floudas D."/>
            <person name="Copeland A."/>
            <person name="Barry K.W."/>
            <person name="Cichocki N."/>
            <person name="Veneault-Fourrey C."/>
            <person name="LaButti K."/>
            <person name="Lindquist E.A."/>
            <person name="Lipzen A."/>
            <person name="Lundell T."/>
            <person name="Morin E."/>
            <person name="Murat C."/>
            <person name="Sun H."/>
            <person name="Tunlid A."/>
            <person name="Henrissat B."/>
            <person name="Grigoriev I.V."/>
            <person name="Hibbett D.S."/>
            <person name="Martin F."/>
            <person name="Nordberg H.P."/>
            <person name="Cantor M.N."/>
            <person name="Hua S.X."/>
        </authorList>
    </citation>
    <scope>NUCLEOTIDE SEQUENCE [LARGE SCALE GENOMIC DNA]</scope>
    <source>
        <strain evidence="2 3">F 1598</strain>
    </source>
</reference>
<protein>
    <recommendedName>
        <fullName evidence="1">Enoyl reductase (ER) domain-containing protein</fullName>
    </recommendedName>
</protein>
<dbReference type="InterPro" id="IPR011032">
    <property type="entry name" value="GroES-like_sf"/>
</dbReference>
<dbReference type="Proteomes" id="UP000054166">
    <property type="component" value="Unassembled WGS sequence"/>
</dbReference>
<dbReference type="STRING" id="765440.A0A0C3C9M4"/>
<dbReference type="EMBL" id="KN832982">
    <property type="protein sequence ID" value="KIM86412.1"/>
    <property type="molecule type" value="Genomic_DNA"/>
</dbReference>
<dbReference type="OrthoDB" id="1706066at2759"/>
<name>A0A0C3C9M4_PILCF</name>
<dbReference type="GO" id="GO:0016491">
    <property type="term" value="F:oxidoreductase activity"/>
    <property type="evidence" value="ECO:0007669"/>
    <property type="project" value="InterPro"/>
</dbReference>
<dbReference type="Pfam" id="PF00107">
    <property type="entry name" value="ADH_zinc_N"/>
    <property type="match status" value="1"/>
</dbReference>
<evidence type="ECO:0000259" key="1">
    <source>
        <dbReference type="SMART" id="SM00829"/>
    </source>
</evidence>
<dbReference type="Gene3D" id="3.40.50.720">
    <property type="entry name" value="NAD(P)-binding Rossmann-like Domain"/>
    <property type="match status" value="1"/>
</dbReference>
<feature type="domain" description="Enoyl reductase (ER)" evidence="1">
    <location>
        <begin position="18"/>
        <end position="353"/>
    </location>
</feature>
<dbReference type="InterPro" id="IPR020843">
    <property type="entry name" value="ER"/>
</dbReference>
<dbReference type="SUPFAM" id="SSF51735">
    <property type="entry name" value="NAD(P)-binding Rossmann-fold domains"/>
    <property type="match status" value="1"/>
</dbReference>
<dbReference type="Pfam" id="PF08240">
    <property type="entry name" value="ADH_N"/>
    <property type="match status" value="1"/>
</dbReference>
<dbReference type="InterPro" id="IPR052711">
    <property type="entry name" value="Zinc_ADH-like"/>
</dbReference>
<dbReference type="InterPro" id="IPR013149">
    <property type="entry name" value="ADH-like_C"/>
</dbReference>
<evidence type="ECO:0000313" key="2">
    <source>
        <dbReference type="EMBL" id="KIM86412.1"/>
    </source>
</evidence>
<proteinExistence type="predicted"/>
<dbReference type="CDD" id="cd05188">
    <property type="entry name" value="MDR"/>
    <property type="match status" value="1"/>
</dbReference>
<dbReference type="SUPFAM" id="SSF50129">
    <property type="entry name" value="GroES-like"/>
    <property type="match status" value="1"/>
</dbReference>
<accession>A0A0C3C9M4</accession>
<dbReference type="PANTHER" id="PTHR45033:SF3">
    <property type="entry name" value="DEHYDROGENASE, PUTATIVE (AFU_ORTHOLOGUE AFUA_2G13270)-RELATED"/>
    <property type="match status" value="1"/>
</dbReference>
<dbReference type="PANTHER" id="PTHR45033">
    <property type="match status" value="1"/>
</dbReference>
<dbReference type="InterPro" id="IPR013154">
    <property type="entry name" value="ADH-like_N"/>
</dbReference>
<dbReference type="SMART" id="SM00829">
    <property type="entry name" value="PKS_ER"/>
    <property type="match status" value="1"/>
</dbReference>
<dbReference type="HOGENOM" id="CLU_026673_3_4_1"/>
<dbReference type="Gene3D" id="3.90.180.10">
    <property type="entry name" value="Medium-chain alcohol dehydrogenases, catalytic domain"/>
    <property type="match status" value="1"/>
</dbReference>
<evidence type="ECO:0000313" key="3">
    <source>
        <dbReference type="Proteomes" id="UP000054166"/>
    </source>
</evidence>
<gene>
    <name evidence="2" type="ORF">PILCRDRAFT_96182</name>
</gene>
<sequence length="363" mass="38690">MISPPKFANAIVLRQTTSQSKPVYHDIVMASRPVPSLKQGEILVKMTAVAFNRRDLWIRLGQYPGITFDSVLGADGVGKVIGSYDLHDLLLGKRVFLVPMRGWKSAPDAPESDLGILGGGKRPPLGTFSEYVVVERDQIIIAPDHLDDVHLAAWPLGGLTAWRATIINGLVSSGQNVLVTGAGGGVAVIAIQICIAKGANVYVTSGSDEKIKKAVELGARGGVNYKSNKWPTELANLLLQDINGTGKIDVVIDSGGGDQLMAQVGKVLKTGGRVVCYGMTAGRQISMTMREVMKNQQLIGSTMGSHADLIAATDFLSEHRIVPAVSHVLEGLESAEEGFEIMKKGDAFGKIVIKIGDENKAKL</sequence>
<keyword evidence="3" id="KW-1185">Reference proteome</keyword>
<dbReference type="InParanoid" id="A0A0C3C9M4"/>
<reference evidence="3" key="2">
    <citation type="submission" date="2015-01" db="EMBL/GenBank/DDBJ databases">
        <title>Evolutionary Origins and Diversification of the Mycorrhizal Mutualists.</title>
        <authorList>
            <consortium name="DOE Joint Genome Institute"/>
            <consortium name="Mycorrhizal Genomics Consortium"/>
            <person name="Kohler A."/>
            <person name="Kuo A."/>
            <person name="Nagy L.G."/>
            <person name="Floudas D."/>
            <person name="Copeland A."/>
            <person name="Barry K.W."/>
            <person name="Cichocki N."/>
            <person name="Veneault-Fourrey C."/>
            <person name="LaButti K."/>
            <person name="Lindquist E.A."/>
            <person name="Lipzen A."/>
            <person name="Lundell T."/>
            <person name="Morin E."/>
            <person name="Murat C."/>
            <person name="Riley R."/>
            <person name="Ohm R."/>
            <person name="Sun H."/>
            <person name="Tunlid A."/>
            <person name="Henrissat B."/>
            <person name="Grigoriev I.V."/>
            <person name="Hibbett D.S."/>
            <person name="Martin F."/>
        </authorList>
    </citation>
    <scope>NUCLEOTIDE SEQUENCE [LARGE SCALE GENOMIC DNA]</scope>
    <source>
        <strain evidence="3">F 1598</strain>
    </source>
</reference>
<dbReference type="AlphaFoldDB" id="A0A0C3C9M4"/>
<organism evidence="2 3">
    <name type="scientific">Piloderma croceum (strain F 1598)</name>
    <dbReference type="NCBI Taxonomy" id="765440"/>
    <lineage>
        <taxon>Eukaryota</taxon>
        <taxon>Fungi</taxon>
        <taxon>Dikarya</taxon>
        <taxon>Basidiomycota</taxon>
        <taxon>Agaricomycotina</taxon>
        <taxon>Agaricomycetes</taxon>
        <taxon>Agaricomycetidae</taxon>
        <taxon>Atheliales</taxon>
        <taxon>Atheliaceae</taxon>
        <taxon>Piloderma</taxon>
    </lineage>
</organism>